<dbReference type="EMBL" id="CAMXCT020003920">
    <property type="protein sequence ID" value="CAL1160288.1"/>
    <property type="molecule type" value="Genomic_DNA"/>
</dbReference>
<feature type="non-terminal residue" evidence="2">
    <location>
        <position position="200"/>
    </location>
</feature>
<dbReference type="AlphaFoldDB" id="A0A9P1GBK2"/>
<keyword evidence="4" id="KW-1185">Reference proteome</keyword>
<keyword evidence="1" id="KW-0812">Transmembrane</keyword>
<gene>
    <name evidence="2" type="ORF">C1SCF055_LOCUS32511</name>
</gene>
<name>A0A9P1GBK2_9DINO</name>
<evidence type="ECO:0000313" key="3">
    <source>
        <dbReference type="EMBL" id="CAL4794225.1"/>
    </source>
</evidence>
<feature type="transmembrane region" description="Helical" evidence="1">
    <location>
        <begin position="7"/>
        <end position="25"/>
    </location>
</feature>
<feature type="transmembrane region" description="Helical" evidence="1">
    <location>
        <begin position="101"/>
        <end position="122"/>
    </location>
</feature>
<accession>A0A9P1GBK2</accession>
<keyword evidence="1" id="KW-0472">Membrane</keyword>
<reference evidence="2" key="1">
    <citation type="submission" date="2022-10" db="EMBL/GenBank/DDBJ databases">
        <authorList>
            <person name="Chen Y."/>
            <person name="Dougan E. K."/>
            <person name="Chan C."/>
            <person name="Rhodes N."/>
            <person name="Thang M."/>
        </authorList>
    </citation>
    <scope>NUCLEOTIDE SEQUENCE</scope>
</reference>
<dbReference type="EMBL" id="CAMXCT030003920">
    <property type="protein sequence ID" value="CAL4794225.1"/>
    <property type="molecule type" value="Genomic_DNA"/>
</dbReference>
<evidence type="ECO:0000313" key="4">
    <source>
        <dbReference type="Proteomes" id="UP001152797"/>
    </source>
</evidence>
<dbReference type="EMBL" id="CAMXCT010003920">
    <property type="protein sequence ID" value="CAI4006913.1"/>
    <property type="molecule type" value="Genomic_DNA"/>
</dbReference>
<evidence type="ECO:0000313" key="2">
    <source>
        <dbReference type="EMBL" id="CAI4006913.1"/>
    </source>
</evidence>
<proteinExistence type="predicted"/>
<feature type="transmembrane region" description="Helical" evidence="1">
    <location>
        <begin position="31"/>
        <end position="53"/>
    </location>
</feature>
<sequence length="200" mass="21640">GISSMSFAWCLLFAADWWIASHLHLDGSMKAVLSALSVTAVAFVVIFGLDKVADSKYDDVEVHRALRGMIAGLGLLVGFSWERCFDASLEGLTHHHYFGKVPPAISRVALAIGLALLVLPAWKWYILPMLHGLHGVDHPQAKKVEEETARSRRVFGRLGSSMSLLSDVTSGTSGTSACKGKLTRRCSTFSREGSVSLVIA</sequence>
<organism evidence="2">
    <name type="scientific">Cladocopium goreaui</name>
    <dbReference type="NCBI Taxonomy" id="2562237"/>
    <lineage>
        <taxon>Eukaryota</taxon>
        <taxon>Sar</taxon>
        <taxon>Alveolata</taxon>
        <taxon>Dinophyceae</taxon>
        <taxon>Suessiales</taxon>
        <taxon>Symbiodiniaceae</taxon>
        <taxon>Cladocopium</taxon>
    </lineage>
</organism>
<evidence type="ECO:0000256" key="1">
    <source>
        <dbReference type="SAM" id="Phobius"/>
    </source>
</evidence>
<protein>
    <submittedName>
        <fullName evidence="2">Uncharacterized protein</fullName>
    </submittedName>
</protein>
<reference evidence="3 4" key="2">
    <citation type="submission" date="2024-05" db="EMBL/GenBank/DDBJ databases">
        <authorList>
            <person name="Chen Y."/>
            <person name="Shah S."/>
            <person name="Dougan E. K."/>
            <person name="Thang M."/>
            <person name="Chan C."/>
        </authorList>
    </citation>
    <scope>NUCLEOTIDE SEQUENCE [LARGE SCALE GENOMIC DNA]</scope>
</reference>
<comment type="caution">
    <text evidence="2">The sequence shown here is derived from an EMBL/GenBank/DDBJ whole genome shotgun (WGS) entry which is preliminary data.</text>
</comment>
<keyword evidence="1" id="KW-1133">Transmembrane helix</keyword>
<dbReference type="OrthoDB" id="420014at2759"/>
<dbReference type="Proteomes" id="UP001152797">
    <property type="component" value="Unassembled WGS sequence"/>
</dbReference>